<protein>
    <submittedName>
        <fullName evidence="1">Cryptococcal mannosyltransferase 1-domain-containing protein</fullName>
    </submittedName>
</protein>
<dbReference type="EMBL" id="ML742238">
    <property type="protein sequence ID" value="KAE8146869.1"/>
    <property type="molecule type" value="Genomic_DNA"/>
</dbReference>
<dbReference type="GO" id="GO:0016757">
    <property type="term" value="F:glycosyltransferase activity"/>
    <property type="evidence" value="ECO:0007669"/>
    <property type="project" value="UniProtKB-KW"/>
</dbReference>
<dbReference type="InterPro" id="IPR021047">
    <property type="entry name" value="Mannosyltransferase_CMT1"/>
</dbReference>
<name>A0A5N6TL86_ASPAV</name>
<evidence type="ECO:0000313" key="2">
    <source>
        <dbReference type="Proteomes" id="UP000325780"/>
    </source>
</evidence>
<dbReference type="PANTHER" id="PTHR34144">
    <property type="entry name" value="CHROMOSOME 8, WHOLE GENOME SHOTGUN SEQUENCE"/>
    <property type="match status" value="1"/>
</dbReference>
<dbReference type="PANTHER" id="PTHR34144:SF7">
    <property type="entry name" value="EXPORT PROTEIN (CAP59), PUTATIVE (AFU_ORTHOLOGUE AFUA_7G05020)-RELATED"/>
    <property type="match status" value="1"/>
</dbReference>
<reference evidence="1 2" key="1">
    <citation type="submission" date="2019-04" db="EMBL/GenBank/DDBJ databases">
        <title>Friends and foes A comparative genomics study of 23 Aspergillus species from section Flavi.</title>
        <authorList>
            <consortium name="DOE Joint Genome Institute"/>
            <person name="Kjaerbolling I."/>
            <person name="Vesth T."/>
            <person name="Frisvad J.C."/>
            <person name="Nybo J.L."/>
            <person name="Theobald S."/>
            <person name="Kildgaard S."/>
            <person name="Isbrandt T."/>
            <person name="Kuo A."/>
            <person name="Sato A."/>
            <person name="Lyhne E.K."/>
            <person name="Kogle M.E."/>
            <person name="Wiebenga A."/>
            <person name="Kun R.S."/>
            <person name="Lubbers R.J."/>
            <person name="Makela M.R."/>
            <person name="Barry K."/>
            <person name="Chovatia M."/>
            <person name="Clum A."/>
            <person name="Daum C."/>
            <person name="Haridas S."/>
            <person name="He G."/>
            <person name="LaButti K."/>
            <person name="Lipzen A."/>
            <person name="Mondo S."/>
            <person name="Riley R."/>
            <person name="Salamov A."/>
            <person name="Simmons B.A."/>
            <person name="Magnuson J.K."/>
            <person name="Henrissat B."/>
            <person name="Mortensen U.H."/>
            <person name="Larsen T.O."/>
            <person name="Devries R.P."/>
            <person name="Grigoriev I.V."/>
            <person name="Machida M."/>
            <person name="Baker S.E."/>
            <person name="Andersen M.R."/>
        </authorList>
    </citation>
    <scope>NUCLEOTIDE SEQUENCE [LARGE SCALE GENOMIC DNA]</scope>
    <source>
        <strain evidence="1 2">IBT 18842</strain>
    </source>
</reference>
<proteinExistence type="predicted"/>
<sequence length="408" mass="46275">MRPNWPIIRRRRLRTATAIILLLTSLLEVLRVKHALLQQFTPGPYSSSPSSSSLSFKGEKIFITGIHWNNEQILRDAWIPALVELASAIGRENVFVSIQESGSWDDSKGALRALDQQLAEHDIPRRIILDETTHRDEISKAPGKQGWIETGRGVELRRIPYLAGLRNLVLQPLYELLGNGVVFDKVLFLNDVVFTTNDIRKLLATRGGQYAAACSLDFSKPPRFYDTFALRDAEGHDMLMQTWPYFRARASRHALKHSQPVPVASCWNGAVAMDASPFYEKPALRFRGIPDSLAKSHLEGSECCLIHADNPLSRNLGVWLNPNVRVGYNTLAYDAVNAPDRLWLSSLAVLGGLWRNRLLRWFSTPWFKESVVRGRLDAWEKKEGRREEGAFCIVNEMQVLVENGWAHR</sequence>
<gene>
    <name evidence="1" type="ORF">BDV25DRAFT_161574</name>
</gene>
<evidence type="ECO:0000313" key="1">
    <source>
        <dbReference type="EMBL" id="KAE8146869.1"/>
    </source>
</evidence>
<dbReference type="Proteomes" id="UP000325780">
    <property type="component" value="Unassembled WGS sequence"/>
</dbReference>
<keyword evidence="2" id="KW-1185">Reference proteome</keyword>
<organism evidence="1 2">
    <name type="scientific">Aspergillus avenaceus</name>
    <dbReference type="NCBI Taxonomy" id="36643"/>
    <lineage>
        <taxon>Eukaryota</taxon>
        <taxon>Fungi</taxon>
        <taxon>Dikarya</taxon>
        <taxon>Ascomycota</taxon>
        <taxon>Pezizomycotina</taxon>
        <taxon>Eurotiomycetes</taxon>
        <taxon>Eurotiomycetidae</taxon>
        <taxon>Eurotiales</taxon>
        <taxon>Aspergillaceae</taxon>
        <taxon>Aspergillus</taxon>
        <taxon>Aspergillus subgen. Circumdati</taxon>
    </lineage>
</organism>
<keyword evidence="1" id="KW-0808">Transferase</keyword>
<keyword evidence="1" id="KW-0328">Glycosyltransferase</keyword>
<accession>A0A5N6TL86</accession>
<dbReference type="Pfam" id="PF11735">
    <property type="entry name" value="CAP59_mtransfer"/>
    <property type="match status" value="1"/>
</dbReference>
<dbReference type="OrthoDB" id="262547at2759"/>
<dbReference type="AlphaFoldDB" id="A0A5N6TL86"/>